<evidence type="ECO:0000313" key="3">
    <source>
        <dbReference type="Proteomes" id="UP000689195"/>
    </source>
</evidence>
<dbReference type="AlphaFoldDB" id="A0A8S1YL04"/>
<keyword evidence="1" id="KW-0472">Membrane</keyword>
<dbReference type="EMBL" id="CAJJDO010000207">
    <property type="protein sequence ID" value="CAD8214323.1"/>
    <property type="molecule type" value="Genomic_DNA"/>
</dbReference>
<keyword evidence="1" id="KW-0812">Transmembrane</keyword>
<gene>
    <name evidence="2" type="ORF">PPENT_87.1.T2070001</name>
</gene>
<keyword evidence="3" id="KW-1185">Reference proteome</keyword>
<name>A0A8S1YL04_9CILI</name>
<evidence type="ECO:0000256" key="1">
    <source>
        <dbReference type="SAM" id="Phobius"/>
    </source>
</evidence>
<reference evidence="2" key="1">
    <citation type="submission" date="2021-01" db="EMBL/GenBank/DDBJ databases">
        <authorList>
            <consortium name="Genoscope - CEA"/>
            <person name="William W."/>
        </authorList>
    </citation>
    <scope>NUCLEOTIDE SEQUENCE</scope>
</reference>
<sequence length="324" mass="38608">MSQERFPGCIFYLSVTGKEKYELTETTSDQYGKQIEKTTTQTYTGLSQIYQYKVEIYNFENLIYTLYVNLYFIFNFQFYLIILVHIMKKLQPRYPTRLKLLFKLSNLPSILSNIVKSSQLWNHKENLKSIRVRLVCNFLKCCFRRKGVLKKNQIQAFQVQCFIDKFNFHSGDRITLNQINQCILYQQDYTIKGNQTSFNYRTKSSQLIEGVAANCKKQLNVKFFLKNNDPYNELLPSVNFKLIQSEYQLVIQANVDSDSCCKQYSSIIFLLRFQHLLFKATIQFQYEPPKRNPQVFQNQKVCLTDRNKYQKKNISQRILGYCYY</sequence>
<dbReference type="Proteomes" id="UP000689195">
    <property type="component" value="Unassembled WGS sequence"/>
</dbReference>
<evidence type="ECO:0000313" key="2">
    <source>
        <dbReference type="EMBL" id="CAD8214323.1"/>
    </source>
</evidence>
<feature type="transmembrane region" description="Helical" evidence="1">
    <location>
        <begin position="62"/>
        <end position="87"/>
    </location>
</feature>
<protein>
    <submittedName>
        <fullName evidence="2">Uncharacterized protein</fullName>
    </submittedName>
</protein>
<keyword evidence="1" id="KW-1133">Transmembrane helix</keyword>
<proteinExistence type="predicted"/>
<accession>A0A8S1YL04</accession>
<organism evidence="2 3">
    <name type="scientific">Paramecium pentaurelia</name>
    <dbReference type="NCBI Taxonomy" id="43138"/>
    <lineage>
        <taxon>Eukaryota</taxon>
        <taxon>Sar</taxon>
        <taxon>Alveolata</taxon>
        <taxon>Ciliophora</taxon>
        <taxon>Intramacronucleata</taxon>
        <taxon>Oligohymenophorea</taxon>
        <taxon>Peniculida</taxon>
        <taxon>Parameciidae</taxon>
        <taxon>Paramecium</taxon>
    </lineage>
</organism>
<comment type="caution">
    <text evidence="2">The sequence shown here is derived from an EMBL/GenBank/DDBJ whole genome shotgun (WGS) entry which is preliminary data.</text>
</comment>